<sequence>MAAEIAESQITGLVTTAADLVAPLALLVSLLSLFIAARSYRVARAAHRLSVSRGKPEALPHIYSAGRRGWFVLALSIRSRDQRTYSAERIAIDRPRGARLLPHAYSMFEGQAGGDGSLKEEIREDSGSKSVAMHVEVSHSGSPSTCFFVLFVPSSRRALSSLAFWRSDSSMRLKMRVTLRSSDASEADITVPVVSTLNVADANAAAIDR</sequence>
<evidence type="ECO:0000313" key="3">
    <source>
        <dbReference type="Proteomes" id="UP000249577"/>
    </source>
</evidence>
<dbReference type="EMBL" id="QFPN01000001">
    <property type="protein sequence ID" value="PZQ18932.1"/>
    <property type="molecule type" value="Genomic_DNA"/>
</dbReference>
<evidence type="ECO:0000256" key="1">
    <source>
        <dbReference type="SAM" id="Phobius"/>
    </source>
</evidence>
<evidence type="ECO:0000313" key="2">
    <source>
        <dbReference type="EMBL" id="PZQ18932.1"/>
    </source>
</evidence>
<reference evidence="2 3" key="1">
    <citation type="submission" date="2017-08" db="EMBL/GenBank/DDBJ databases">
        <title>Infants hospitalized years apart are colonized by the same room-sourced microbial strains.</title>
        <authorList>
            <person name="Brooks B."/>
            <person name="Olm M.R."/>
            <person name="Firek B.A."/>
            <person name="Baker R."/>
            <person name="Thomas B.C."/>
            <person name="Morowitz M.J."/>
            <person name="Banfield J.F."/>
        </authorList>
    </citation>
    <scope>NUCLEOTIDE SEQUENCE [LARGE SCALE GENOMIC DNA]</scope>
    <source>
        <strain evidence="2">S2_005_003_R2_43</strain>
    </source>
</reference>
<organism evidence="2 3">
    <name type="scientific">Ancylobacter novellus</name>
    <name type="common">Thiobacillus novellus</name>
    <dbReference type="NCBI Taxonomy" id="921"/>
    <lineage>
        <taxon>Bacteria</taxon>
        <taxon>Pseudomonadati</taxon>
        <taxon>Pseudomonadota</taxon>
        <taxon>Alphaproteobacteria</taxon>
        <taxon>Hyphomicrobiales</taxon>
        <taxon>Xanthobacteraceae</taxon>
        <taxon>Ancylobacter</taxon>
    </lineage>
</organism>
<protein>
    <submittedName>
        <fullName evidence="2">Uncharacterized protein</fullName>
    </submittedName>
</protein>
<keyword evidence="1" id="KW-1133">Transmembrane helix</keyword>
<feature type="transmembrane region" description="Helical" evidence="1">
    <location>
        <begin position="20"/>
        <end position="40"/>
    </location>
</feature>
<comment type="caution">
    <text evidence="2">The sequence shown here is derived from an EMBL/GenBank/DDBJ whole genome shotgun (WGS) entry which is preliminary data.</text>
</comment>
<keyword evidence="1" id="KW-0472">Membrane</keyword>
<dbReference type="Proteomes" id="UP000249577">
    <property type="component" value="Unassembled WGS sequence"/>
</dbReference>
<gene>
    <name evidence="2" type="ORF">DI565_00560</name>
</gene>
<dbReference type="AlphaFoldDB" id="A0A2W5KPD7"/>
<accession>A0A2W5KPD7</accession>
<keyword evidence="1" id="KW-0812">Transmembrane</keyword>
<proteinExistence type="predicted"/>
<name>A0A2W5KPD7_ANCNO</name>